<dbReference type="RefSeq" id="WP_115328194.1">
    <property type="nucleotide sequence ID" value="NZ_JACKST010000087.1"/>
</dbReference>
<sequence>MDAQATAPFRDVFADDPLSANVWQRPGLGRRDRRFVSLTCVCASGAVDEIDAHMYAALAGGDVTFDEVLEFVLHFAVYCGWPKGSQAELAARSQYARLAAERGETTDPRADLPLESLGPQDHARRLADGERCFVDVNLLPAPARDSPYFQAGILGFVFGHLWQRPGLGRRERRLITVASVGVSEALGPIYSHVGSALESGDIGKQEMDELILQFAVYSGFPKARVLQQAADESWHRITAARTEQD</sequence>
<proteinExistence type="predicted"/>
<evidence type="ECO:0000259" key="1">
    <source>
        <dbReference type="Pfam" id="PF02627"/>
    </source>
</evidence>
<dbReference type="EMBL" id="UGQM01000001">
    <property type="protein sequence ID" value="STZ45288.1"/>
    <property type="molecule type" value="Genomic_DNA"/>
</dbReference>
<organism evidence="2 3">
    <name type="scientific">Mycolicibacterium gilvum</name>
    <dbReference type="NCBI Taxonomy" id="1804"/>
    <lineage>
        <taxon>Bacteria</taxon>
        <taxon>Bacillati</taxon>
        <taxon>Actinomycetota</taxon>
        <taxon>Actinomycetes</taxon>
        <taxon>Mycobacteriales</taxon>
        <taxon>Mycobacteriaceae</taxon>
        <taxon>Mycolicibacterium</taxon>
    </lineage>
</organism>
<reference evidence="2 3" key="1">
    <citation type="submission" date="2018-06" db="EMBL/GenBank/DDBJ databases">
        <authorList>
            <consortium name="Pathogen Informatics"/>
            <person name="Doyle S."/>
        </authorList>
    </citation>
    <scope>NUCLEOTIDE SEQUENCE [LARGE SCALE GENOMIC DNA]</scope>
    <source>
        <strain evidence="2 3">NCTC10742</strain>
    </source>
</reference>
<dbReference type="AlphaFoldDB" id="A0A378ST74"/>
<dbReference type="PANTHER" id="PTHR33570:SF2">
    <property type="entry name" value="CARBOXYMUCONOLACTONE DECARBOXYLASE-LIKE DOMAIN-CONTAINING PROTEIN"/>
    <property type="match status" value="1"/>
</dbReference>
<name>A0A378ST74_9MYCO</name>
<gene>
    <name evidence="2" type="ORF">NCTC10742_04539</name>
</gene>
<dbReference type="InterPro" id="IPR052512">
    <property type="entry name" value="4CMD/NDH-1_regulator"/>
</dbReference>
<feature type="domain" description="Carboxymuconolactone decarboxylase-like" evidence="1">
    <location>
        <begin position="21"/>
        <end position="91"/>
    </location>
</feature>
<accession>A0A378ST74</accession>
<dbReference type="Gene3D" id="1.20.1290.10">
    <property type="entry name" value="AhpD-like"/>
    <property type="match status" value="1"/>
</dbReference>
<evidence type="ECO:0000313" key="2">
    <source>
        <dbReference type="EMBL" id="STZ45288.1"/>
    </source>
</evidence>
<dbReference type="SUPFAM" id="SSF69118">
    <property type="entry name" value="AhpD-like"/>
    <property type="match status" value="1"/>
</dbReference>
<dbReference type="Pfam" id="PF02627">
    <property type="entry name" value="CMD"/>
    <property type="match status" value="2"/>
</dbReference>
<dbReference type="GO" id="GO:0051920">
    <property type="term" value="F:peroxiredoxin activity"/>
    <property type="evidence" value="ECO:0007669"/>
    <property type="project" value="InterPro"/>
</dbReference>
<evidence type="ECO:0000313" key="3">
    <source>
        <dbReference type="Proteomes" id="UP000254291"/>
    </source>
</evidence>
<dbReference type="InterPro" id="IPR003779">
    <property type="entry name" value="CMD-like"/>
</dbReference>
<dbReference type="InterPro" id="IPR029032">
    <property type="entry name" value="AhpD-like"/>
</dbReference>
<dbReference type="Proteomes" id="UP000254291">
    <property type="component" value="Unassembled WGS sequence"/>
</dbReference>
<protein>
    <submittedName>
        <fullName evidence="2">Gamma-carboxymuconolactone decarboxylase subunit like protein</fullName>
    </submittedName>
</protein>
<feature type="domain" description="Carboxymuconolactone decarboxylase-like" evidence="1">
    <location>
        <begin position="147"/>
        <end position="231"/>
    </location>
</feature>
<dbReference type="PANTHER" id="PTHR33570">
    <property type="entry name" value="4-CARBOXYMUCONOLACTONE DECARBOXYLASE FAMILY PROTEIN"/>
    <property type="match status" value="1"/>
</dbReference>